<organism evidence="1 2">
    <name type="scientific">Phytophthora nicotianae CJ01A1</name>
    <dbReference type="NCBI Taxonomy" id="1317063"/>
    <lineage>
        <taxon>Eukaryota</taxon>
        <taxon>Sar</taxon>
        <taxon>Stramenopiles</taxon>
        <taxon>Oomycota</taxon>
        <taxon>Peronosporomycetes</taxon>
        <taxon>Peronosporales</taxon>
        <taxon>Peronosporaceae</taxon>
        <taxon>Phytophthora</taxon>
    </lineage>
</organism>
<accession>W2VQ51</accession>
<gene>
    <name evidence="1" type="ORF">F441_23037</name>
</gene>
<dbReference type="Proteomes" id="UP000018958">
    <property type="component" value="Unassembled WGS sequence"/>
</dbReference>
<evidence type="ECO:0000313" key="1">
    <source>
        <dbReference type="EMBL" id="ETO99548.1"/>
    </source>
</evidence>
<sequence length="98" mass="11350">MSPPHPVIKNYLRDATVQQRCATDSLRQVRIKFGIKMRRGHFGLVIKIDVQRRVSDKIDVQRQVMTKINGCVLSKIDEKAQALDKIVGWRQRHFGLVI</sequence>
<reference evidence="1 2" key="1">
    <citation type="submission" date="2013-11" db="EMBL/GenBank/DDBJ databases">
        <title>The Genome Sequence of Phytophthora parasitica CJ01A1.</title>
        <authorList>
            <consortium name="The Broad Institute Genomics Platform"/>
            <person name="Russ C."/>
            <person name="Tyler B."/>
            <person name="Panabieres F."/>
            <person name="Shan W."/>
            <person name="Tripathy S."/>
            <person name="Grunwald N."/>
            <person name="Machado M."/>
            <person name="Johnson C.S."/>
            <person name="Walker B."/>
            <person name="Young S.K."/>
            <person name="Zeng Q."/>
            <person name="Gargeya S."/>
            <person name="Fitzgerald M."/>
            <person name="Haas B."/>
            <person name="Abouelleil A."/>
            <person name="Allen A.W."/>
            <person name="Alvarado L."/>
            <person name="Arachchi H.M."/>
            <person name="Berlin A.M."/>
            <person name="Chapman S.B."/>
            <person name="Gainer-Dewar J."/>
            <person name="Goldberg J."/>
            <person name="Griggs A."/>
            <person name="Gujja S."/>
            <person name="Hansen M."/>
            <person name="Howarth C."/>
            <person name="Imamovic A."/>
            <person name="Ireland A."/>
            <person name="Larimer J."/>
            <person name="McCowan C."/>
            <person name="Murphy C."/>
            <person name="Pearson M."/>
            <person name="Poon T.W."/>
            <person name="Priest M."/>
            <person name="Roberts A."/>
            <person name="Saif S."/>
            <person name="Shea T."/>
            <person name="Sisk P."/>
            <person name="Sykes S."/>
            <person name="Wortman J."/>
            <person name="Nusbaum C."/>
            <person name="Birren B."/>
        </authorList>
    </citation>
    <scope>NUCLEOTIDE SEQUENCE [LARGE SCALE GENOMIC DNA]</scope>
    <source>
        <strain evidence="1 2">CJ01A1</strain>
    </source>
</reference>
<protein>
    <submittedName>
        <fullName evidence="1">Uncharacterized protein</fullName>
    </submittedName>
</protein>
<dbReference type="AlphaFoldDB" id="W2VQ51"/>
<proteinExistence type="predicted"/>
<comment type="caution">
    <text evidence="1">The sequence shown here is derived from an EMBL/GenBank/DDBJ whole genome shotgun (WGS) entry which is preliminary data.</text>
</comment>
<dbReference type="EMBL" id="ANIX01005399">
    <property type="protein sequence ID" value="ETO99548.1"/>
    <property type="molecule type" value="Genomic_DNA"/>
</dbReference>
<evidence type="ECO:0000313" key="2">
    <source>
        <dbReference type="Proteomes" id="UP000018958"/>
    </source>
</evidence>
<name>W2VQ51_PHYNI</name>